<name>A0ABT5L7H3_9ALTE</name>
<proteinExistence type="predicted"/>
<reference evidence="2 3" key="1">
    <citation type="submission" date="2022-10" db="EMBL/GenBank/DDBJ databases">
        <title>Alteromonas sp. chi3 Genome sequencing.</title>
        <authorList>
            <person name="Park S."/>
        </authorList>
    </citation>
    <scope>NUCLEOTIDE SEQUENCE [LARGE SCALE GENOMIC DNA]</scope>
    <source>
        <strain evidence="3">chi3</strain>
    </source>
</reference>
<sequence length="561" mass="61906">MKRTLKSVVKKLLGSSPQQLVTIDTVAKTLDGYCVIGWYFTDLVSSVKVTDSNNQTVDAITDDIERADVAAVTGKQATGFQILLTTKVTLDELTLVATLKNGQSQTYALSSANVEASQLAAPIKSTTKGQNCNGACEFAVVTGTHVFVSGWLTDTRRATSLALNKKSNAVTESDYDIFRFMRNDVVEAYGKGPHTSAAGYCILFTLDKKLDKNEKQLNLVFTIDGNEEEMSVNQVFWGADEPMTNTKRILNNWAPSNPAHLAKADIVSTPVLELYANTAKATSVRYDFGEQVQTPKASIIIPLYGRYDFIRYQMSHFNRSGEARQCEIIYVIDDPSIASPAMQLARYMAQMVSHPFSVVKLSDNVGFGRANNIGVEHARADNLILMNSDVLPKSVGWLDKMLSSLDAPDTGIVGARLLFEDGSIQHDGMAPVRLQEYPGLLFNDHPYKGWAVKLSPHAAEEAPCQLITAACWALRKADFEAAGGFDPAYVLGDFEDSDLCLKIEEMGKTNKIRRDAEFYHLERQSQNLVEAGKWKHNLTIVNAVTFNKRWKQKLEAMQAAG</sequence>
<evidence type="ECO:0000313" key="2">
    <source>
        <dbReference type="EMBL" id="MDC8833014.1"/>
    </source>
</evidence>
<dbReference type="PANTHER" id="PTHR43179">
    <property type="entry name" value="RHAMNOSYLTRANSFERASE WBBL"/>
    <property type="match status" value="1"/>
</dbReference>
<dbReference type="PANTHER" id="PTHR43179:SF7">
    <property type="entry name" value="RHAMNOSYLTRANSFERASE WBBL"/>
    <property type="match status" value="1"/>
</dbReference>
<comment type="caution">
    <text evidence="2">The sequence shown here is derived from an EMBL/GenBank/DDBJ whole genome shotgun (WGS) entry which is preliminary data.</text>
</comment>
<accession>A0ABT5L7H3</accession>
<keyword evidence="2" id="KW-0328">Glycosyltransferase</keyword>
<organism evidence="2 3">
    <name type="scientific">Alteromonas gilva</name>
    <dbReference type="NCBI Taxonomy" id="2987522"/>
    <lineage>
        <taxon>Bacteria</taxon>
        <taxon>Pseudomonadati</taxon>
        <taxon>Pseudomonadota</taxon>
        <taxon>Gammaproteobacteria</taxon>
        <taxon>Alteromonadales</taxon>
        <taxon>Alteromonadaceae</taxon>
        <taxon>Alteromonas/Salinimonas group</taxon>
        <taxon>Alteromonas</taxon>
    </lineage>
</organism>
<dbReference type="EC" id="2.4.-.-" evidence="2"/>
<feature type="domain" description="Glycosyltransferase 2-like" evidence="1">
    <location>
        <begin position="298"/>
        <end position="421"/>
    </location>
</feature>
<dbReference type="Proteomes" id="UP001218788">
    <property type="component" value="Unassembled WGS sequence"/>
</dbReference>
<dbReference type="InterPro" id="IPR001173">
    <property type="entry name" value="Glyco_trans_2-like"/>
</dbReference>
<evidence type="ECO:0000259" key="1">
    <source>
        <dbReference type="Pfam" id="PF00535"/>
    </source>
</evidence>
<dbReference type="EMBL" id="JAQQXP010000005">
    <property type="protein sequence ID" value="MDC8833014.1"/>
    <property type="molecule type" value="Genomic_DNA"/>
</dbReference>
<keyword evidence="3" id="KW-1185">Reference proteome</keyword>
<dbReference type="SUPFAM" id="SSF53448">
    <property type="entry name" value="Nucleotide-diphospho-sugar transferases"/>
    <property type="match status" value="1"/>
</dbReference>
<dbReference type="GO" id="GO:0016757">
    <property type="term" value="F:glycosyltransferase activity"/>
    <property type="evidence" value="ECO:0007669"/>
    <property type="project" value="UniProtKB-KW"/>
</dbReference>
<dbReference type="RefSeq" id="WP_273642932.1">
    <property type="nucleotide sequence ID" value="NZ_JAQQXP010000005.1"/>
</dbReference>
<dbReference type="Gene3D" id="3.90.550.10">
    <property type="entry name" value="Spore Coat Polysaccharide Biosynthesis Protein SpsA, Chain A"/>
    <property type="match status" value="1"/>
</dbReference>
<keyword evidence="2" id="KW-0808">Transferase</keyword>
<protein>
    <submittedName>
        <fullName evidence="2">Glycosyltransferase</fullName>
        <ecNumber evidence="2">2.4.-.-</ecNumber>
    </submittedName>
</protein>
<dbReference type="InterPro" id="IPR029044">
    <property type="entry name" value="Nucleotide-diphossugar_trans"/>
</dbReference>
<evidence type="ECO:0000313" key="3">
    <source>
        <dbReference type="Proteomes" id="UP001218788"/>
    </source>
</evidence>
<gene>
    <name evidence="2" type="ORF">OIK42_19845</name>
</gene>
<dbReference type="Pfam" id="PF00535">
    <property type="entry name" value="Glycos_transf_2"/>
    <property type="match status" value="1"/>
</dbReference>